<dbReference type="RefSeq" id="XP_027204492.1">
    <property type="nucleotide sequence ID" value="XM_027348691.1"/>
</dbReference>
<evidence type="ECO:0000256" key="3">
    <source>
        <dbReference type="ARBA" id="ARBA00022692"/>
    </source>
</evidence>
<feature type="transmembrane region" description="Helical" evidence="10">
    <location>
        <begin position="445"/>
        <end position="472"/>
    </location>
</feature>
<feature type="transmembrane region" description="Helical" evidence="10">
    <location>
        <begin position="353"/>
        <end position="373"/>
    </location>
</feature>
<proteinExistence type="inferred from homology"/>
<evidence type="ECO:0000259" key="11">
    <source>
        <dbReference type="PROSITE" id="PS50262"/>
    </source>
</evidence>
<protein>
    <submittedName>
        <fullName evidence="13">Bromodomain and WD repeat-containing DDB_G0285837-like</fullName>
    </submittedName>
</protein>
<evidence type="ECO:0000313" key="13">
    <source>
        <dbReference type="RefSeq" id="XP_027204492.1"/>
    </source>
</evidence>
<feature type="transmembrane region" description="Helical" evidence="10">
    <location>
        <begin position="405"/>
        <end position="425"/>
    </location>
</feature>
<feature type="compositionally biased region" description="Polar residues" evidence="9">
    <location>
        <begin position="1"/>
        <end position="19"/>
    </location>
</feature>
<dbReference type="InterPro" id="IPR017452">
    <property type="entry name" value="GPCR_Rhodpsn_7TM"/>
</dbReference>
<dbReference type="OrthoDB" id="6511210at2759"/>
<organism evidence="12 13">
    <name type="scientific">Dermatophagoides pteronyssinus</name>
    <name type="common">European house dust mite</name>
    <dbReference type="NCBI Taxonomy" id="6956"/>
    <lineage>
        <taxon>Eukaryota</taxon>
        <taxon>Metazoa</taxon>
        <taxon>Ecdysozoa</taxon>
        <taxon>Arthropoda</taxon>
        <taxon>Chelicerata</taxon>
        <taxon>Arachnida</taxon>
        <taxon>Acari</taxon>
        <taxon>Acariformes</taxon>
        <taxon>Sarcoptiformes</taxon>
        <taxon>Astigmata</taxon>
        <taxon>Psoroptidia</taxon>
        <taxon>Analgoidea</taxon>
        <taxon>Pyroglyphidae</taxon>
        <taxon>Dermatophagoidinae</taxon>
        <taxon>Dermatophagoides</taxon>
    </lineage>
</organism>
<keyword evidence="12" id="KW-1185">Reference proteome</keyword>
<feature type="transmembrane region" description="Helical" evidence="10">
    <location>
        <begin position="236"/>
        <end position="255"/>
    </location>
</feature>
<evidence type="ECO:0000256" key="10">
    <source>
        <dbReference type="SAM" id="Phobius"/>
    </source>
</evidence>
<dbReference type="PRINTS" id="PR00237">
    <property type="entry name" value="GPCRRHODOPSN"/>
</dbReference>
<evidence type="ECO:0000256" key="9">
    <source>
        <dbReference type="SAM" id="MobiDB-lite"/>
    </source>
</evidence>
<dbReference type="InParanoid" id="A0A6P6YGX6"/>
<feature type="transmembrane region" description="Helical" evidence="10">
    <location>
        <begin position="137"/>
        <end position="163"/>
    </location>
</feature>
<dbReference type="InterPro" id="IPR000276">
    <property type="entry name" value="GPCR_Rhodpsn"/>
</dbReference>
<dbReference type="PANTHER" id="PTHR24238">
    <property type="entry name" value="G-PROTEIN COUPLED RECEPTOR"/>
    <property type="match status" value="1"/>
</dbReference>
<sequence length="492" mass="56662">MIESNQGVIGHNFGQTQFPRNHLHDQPHHHHHNDNIYSSSQSNHSMILSLLLNNNNNNNNNNTSTISPLLLINYTNIITDQQTNIMRMMINNNQNNHNDDNNQILINDDINNNQIDNNDNLCQLHAPVEMLDEWKQLLFGSSIFITAIITFLLNLFVIITLIINRYCNFDQSGSRQNSLSTTTTIPAAAAAAATATNNNKQMISNDTIVVHRVSSISSSKSSTTTIKSFSHTQQSFISLSISVILYSSICVPAMYLETIEQLPTTCSNCFIITSLRFGFYVAPIASSFMHLLMAFDRYVLRYLAIKQCYLFQSYWYRRHYTFCIVLVWIASTLIIIPFFWYHKFGRTMQILLTLMRLMLTFSIPSLLTLYLYLSIACELKRVASTTIIVTPFITNNRLILKHREIIAKIILLALIHFLCWFPFSVMESLNDLFPDLFSQCNFQLQTYYCTMAILILFTSMSGIAYPILYCFVSSEFRKIFSQKLTIFSFFTY</sequence>
<dbReference type="OMA" id="AMYLETI"/>
<feature type="region of interest" description="Disordered" evidence="9">
    <location>
        <begin position="1"/>
        <end position="39"/>
    </location>
</feature>
<dbReference type="PROSITE" id="PS50262">
    <property type="entry name" value="G_PROTEIN_RECEP_F1_2"/>
    <property type="match status" value="1"/>
</dbReference>
<evidence type="ECO:0000256" key="1">
    <source>
        <dbReference type="ARBA" id="ARBA00004141"/>
    </source>
</evidence>
<keyword evidence="5" id="KW-0297">G-protein coupled receptor</keyword>
<evidence type="ECO:0000313" key="12">
    <source>
        <dbReference type="Proteomes" id="UP000515146"/>
    </source>
</evidence>
<gene>
    <name evidence="13" type="primary">LOC113798196</name>
</gene>
<dbReference type="GO" id="GO:0005886">
    <property type="term" value="C:plasma membrane"/>
    <property type="evidence" value="ECO:0007669"/>
    <property type="project" value="TreeGrafter"/>
</dbReference>
<dbReference type="CDD" id="cd00637">
    <property type="entry name" value="7tm_classA_rhodopsin-like"/>
    <property type="match status" value="1"/>
</dbReference>
<feature type="transmembrane region" description="Helical" evidence="10">
    <location>
        <begin position="277"/>
        <end position="299"/>
    </location>
</feature>
<name>A0A6P6YGX6_DERPT</name>
<keyword evidence="8" id="KW-0807">Transducer</keyword>
<evidence type="ECO:0000256" key="7">
    <source>
        <dbReference type="ARBA" id="ARBA00023170"/>
    </source>
</evidence>
<dbReference type="SUPFAM" id="SSF81321">
    <property type="entry name" value="Family A G protein-coupled receptor-like"/>
    <property type="match status" value="1"/>
</dbReference>
<dbReference type="GO" id="GO:0008188">
    <property type="term" value="F:neuropeptide receptor activity"/>
    <property type="evidence" value="ECO:0007669"/>
    <property type="project" value="TreeGrafter"/>
</dbReference>
<comment type="similarity">
    <text evidence="2">Belongs to the G-protein coupled receptor 1 family.</text>
</comment>
<evidence type="ECO:0000256" key="2">
    <source>
        <dbReference type="ARBA" id="ARBA00010663"/>
    </source>
</evidence>
<comment type="subcellular location">
    <subcellularLocation>
        <location evidence="1">Membrane</location>
        <topology evidence="1">Multi-pass membrane protein</topology>
    </subcellularLocation>
</comment>
<dbReference type="AlphaFoldDB" id="A0A6P6YGX6"/>
<keyword evidence="6 10" id="KW-0472">Membrane</keyword>
<dbReference type="Gene3D" id="1.20.1070.10">
    <property type="entry name" value="Rhodopsin 7-helix transmembrane proteins"/>
    <property type="match status" value="1"/>
</dbReference>
<evidence type="ECO:0000256" key="4">
    <source>
        <dbReference type="ARBA" id="ARBA00022989"/>
    </source>
</evidence>
<dbReference type="Pfam" id="PF00001">
    <property type="entry name" value="7tm_1"/>
    <property type="match status" value="1"/>
</dbReference>
<feature type="domain" description="G-protein coupled receptors family 1 profile" evidence="11">
    <location>
        <begin position="205"/>
        <end position="469"/>
    </location>
</feature>
<keyword evidence="7" id="KW-0675">Receptor</keyword>
<feature type="transmembrane region" description="Helical" evidence="10">
    <location>
        <begin position="320"/>
        <end position="341"/>
    </location>
</feature>
<evidence type="ECO:0000256" key="5">
    <source>
        <dbReference type="ARBA" id="ARBA00023040"/>
    </source>
</evidence>
<dbReference type="PANTHER" id="PTHR24238:SF75">
    <property type="entry name" value="CHOLECYSTOKININ-LIKE RECEPTOR AT 17D1-RELATED"/>
    <property type="match status" value="1"/>
</dbReference>
<evidence type="ECO:0000256" key="6">
    <source>
        <dbReference type="ARBA" id="ARBA00023136"/>
    </source>
</evidence>
<keyword evidence="4 10" id="KW-1133">Transmembrane helix</keyword>
<reference evidence="13" key="1">
    <citation type="submission" date="2025-08" db="UniProtKB">
        <authorList>
            <consortium name="RefSeq"/>
        </authorList>
    </citation>
    <scope>IDENTIFICATION</scope>
    <source>
        <strain evidence="13">Airmid</strain>
    </source>
</reference>
<evidence type="ECO:0000256" key="8">
    <source>
        <dbReference type="ARBA" id="ARBA00023224"/>
    </source>
</evidence>
<accession>A0A6P6YGX6</accession>
<keyword evidence="3 10" id="KW-0812">Transmembrane</keyword>
<dbReference type="KEGG" id="dpte:113798196"/>
<dbReference type="Proteomes" id="UP000515146">
    <property type="component" value="Unplaced"/>
</dbReference>